<name>A0ABN9SY95_9DINO</name>
<dbReference type="EMBL" id="CAUYUJ010014162">
    <property type="protein sequence ID" value="CAK0837577.1"/>
    <property type="molecule type" value="Genomic_DNA"/>
</dbReference>
<reference evidence="2" key="1">
    <citation type="submission" date="2023-10" db="EMBL/GenBank/DDBJ databases">
        <authorList>
            <person name="Chen Y."/>
            <person name="Shah S."/>
            <person name="Dougan E. K."/>
            <person name="Thang M."/>
            <person name="Chan C."/>
        </authorList>
    </citation>
    <scope>NUCLEOTIDE SEQUENCE [LARGE SCALE GENOMIC DNA]</scope>
</reference>
<proteinExistence type="predicted"/>
<gene>
    <name evidence="2" type="ORF">PCOR1329_LOCUS33723</name>
</gene>
<sequence length="230" mass="25402">MCAQLLCQVSGVTSASQSLCPLLLPPSNKERKPPIQRRVTAIQRRSVSILASSRTSQQDGTKGSRALPHKDRDHSERCPQAPSSDASGEELAVALRHYRSEVRRVCGALRDPDVARGLLERLRDGSLSAASIAALPAEQLLPEAKRARLRELRAMPPEESGRERKDLPFEDPTMVCAECGKQGRVRFGYLVSVREGYGKAETWGSKDNEERGERCKAQCGDCLAEWTYDV</sequence>
<evidence type="ECO:0000256" key="1">
    <source>
        <dbReference type="SAM" id="MobiDB-lite"/>
    </source>
</evidence>
<feature type="compositionally biased region" description="Basic and acidic residues" evidence="1">
    <location>
        <begin position="68"/>
        <end position="77"/>
    </location>
</feature>
<feature type="compositionally biased region" description="Polar residues" evidence="1">
    <location>
        <begin position="49"/>
        <end position="61"/>
    </location>
</feature>
<accession>A0ABN9SY95</accession>
<protein>
    <submittedName>
        <fullName evidence="2">Uncharacterized protein</fullName>
    </submittedName>
</protein>
<evidence type="ECO:0000313" key="2">
    <source>
        <dbReference type="EMBL" id="CAK0837577.1"/>
    </source>
</evidence>
<comment type="caution">
    <text evidence="2">The sequence shown here is derived from an EMBL/GenBank/DDBJ whole genome shotgun (WGS) entry which is preliminary data.</text>
</comment>
<organism evidence="2 3">
    <name type="scientific">Prorocentrum cordatum</name>
    <dbReference type="NCBI Taxonomy" id="2364126"/>
    <lineage>
        <taxon>Eukaryota</taxon>
        <taxon>Sar</taxon>
        <taxon>Alveolata</taxon>
        <taxon>Dinophyceae</taxon>
        <taxon>Prorocentrales</taxon>
        <taxon>Prorocentraceae</taxon>
        <taxon>Prorocentrum</taxon>
    </lineage>
</organism>
<feature type="region of interest" description="Disordered" evidence="1">
    <location>
        <begin position="49"/>
        <end position="89"/>
    </location>
</feature>
<evidence type="ECO:0000313" key="3">
    <source>
        <dbReference type="Proteomes" id="UP001189429"/>
    </source>
</evidence>
<keyword evidence="3" id="KW-1185">Reference proteome</keyword>
<dbReference type="Proteomes" id="UP001189429">
    <property type="component" value="Unassembled WGS sequence"/>
</dbReference>